<evidence type="ECO:0000313" key="2">
    <source>
        <dbReference type="EMBL" id="NEK93013.1"/>
    </source>
</evidence>
<protein>
    <submittedName>
        <fullName evidence="3">Uncharacterized protein</fullName>
    </submittedName>
</protein>
<dbReference type="Proteomes" id="UP000471152">
    <property type="component" value="Unassembled WGS sequence"/>
</dbReference>
<feature type="compositionally biased region" description="Low complexity" evidence="1">
    <location>
        <begin position="57"/>
        <end position="66"/>
    </location>
</feature>
<comment type="caution">
    <text evidence="3">The sequence shown here is derived from an EMBL/GenBank/DDBJ whole genome shotgun (WGS) entry which is preliminary data.</text>
</comment>
<organism evidence="3 5">
    <name type="scientific">Modestobacter muralis</name>
    <dbReference type="NCBI Taxonomy" id="1608614"/>
    <lineage>
        <taxon>Bacteria</taxon>
        <taxon>Bacillati</taxon>
        <taxon>Actinomycetota</taxon>
        <taxon>Actinomycetes</taxon>
        <taxon>Geodermatophilales</taxon>
        <taxon>Geodermatophilaceae</taxon>
        <taxon>Modestobacter</taxon>
    </lineage>
</organism>
<accession>A0A6P0H237</accession>
<dbReference type="AlphaFoldDB" id="A0A6P0H237"/>
<dbReference type="EMBL" id="JAAGWB010000007">
    <property type="protein sequence ID" value="NEN49780.1"/>
    <property type="molecule type" value="Genomic_DNA"/>
</dbReference>
<evidence type="ECO:0000313" key="5">
    <source>
        <dbReference type="Proteomes" id="UP000471152"/>
    </source>
</evidence>
<reference evidence="3 5" key="2">
    <citation type="submission" date="2020-02" db="EMBL/GenBank/DDBJ databases">
        <title>The WGS of Modestobacter muralis DSM 100205.</title>
        <authorList>
            <person name="Jiang Z."/>
        </authorList>
    </citation>
    <scope>NUCLEOTIDE SEQUENCE [LARGE SCALE GENOMIC DNA]</scope>
    <source>
        <strain evidence="3 5">DSM 100205</strain>
    </source>
</reference>
<evidence type="ECO:0000256" key="1">
    <source>
        <dbReference type="SAM" id="MobiDB-lite"/>
    </source>
</evidence>
<proteinExistence type="predicted"/>
<feature type="region of interest" description="Disordered" evidence="1">
    <location>
        <begin position="48"/>
        <end position="72"/>
    </location>
</feature>
<gene>
    <name evidence="3" type="ORF">G3R41_02330</name>
    <name evidence="2" type="ORF">GCU67_02330</name>
</gene>
<name>A0A6P0H237_9ACTN</name>
<dbReference type="RefSeq" id="WP_163609476.1">
    <property type="nucleotide sequence ID" value="NZ_JAAGWB010000007.1"/>
</dbReference>
<reference evidence="2 4" key="1">
    <citation type="submission" date="2020-01" db="EMBL/GenBank/DDBJ databases">
        <title>the WGS Modestobacter muralis CPCC 204518.</title>
        <authorList>
            <person name="Jiang Z."/>
        </authorList>
    </citation>
    <scope>NUCLEOTIDE SEQUENCE [LARGE SCALE GENOMIC DNA]</scope>
    <source>
        <strain evidence="2 4">DSM 100205</strain>
    </source>
</reference>
<dbReference type="EMBL" id="JAAGWH010000007">
    <property type="protein sequence ID" value="NEK93013.1"/>
    <property type="molecule type" value="Genomic_DNA"/>
</dbReference>
<keyword evidence="4" id="KW-1185">Reference proteome</keyword>
<evidence type="ECO:0000313" key="3">
    <source>
        <dbReference type="EMBL" id="NEN49780.1"/>
    </source>
</evidence>
<dbReference type="Proteomes" id="UP000468828">
    <property type="component" value="Unassembled WGS sequence"/>
</dbReference>
<evidence type="ECO:0000313" key="4">
    <source>
        <dbReference type="Proteomes" id="UP000468828"/>
    </source>
</evidence>
<sequence length="72" mass="8385">MGIVWAVVGVVVLLVLVGAWRMDRAVQRRGSRASHHSDLWYEVRESRRDVDAMNPCSSDSSWTSWSRRNQRR</sequence>